<dbReference type="InterPro" id="IPR045260">
    <property type="entry name" value="Sec12-like"/>
</dbReference>
<keyword evidence="7" id="KW-0653">Protein transport</keyword>
<feature type="domain" description="Protein kinase" evidence="11">
    <location>
        <begin position="1"/>
        <end position="113"/>
    </location>
</feature>
<evidence type="ECO:0000256" key="3">
    <source>
        <dbReference type="ARBA" id="ARBA00022574"/>
    </source>
</evidence>
<name>A0A7J7NLS3_9MAGN</name>
<keyword evidence="5" id="KW-0677">Repeat</keyword>
<dbReference type="InterPro" id="IPR011009">
    <property type="entry name" value="Kinase-like_dom_sf"/>
</dbReference>
<dbReference type="Proteomes" id="UP000541444">
    <property type="component" value="Unassembled WGS sequence"/>
</dbReference>
<evidence type="ECO:0000313" key="13">
    <source>
        <dbReference type="Proteomes" id="UP000541444"/>
    </source>
</evidence>
<keyword evidence="13" id="KW-1185">Reference proteome</keyword>
<evidence type="ECO:0000256" key="1">
    <source>
        <dbReference type="ARBA" id="ARBA00004586"/>
    </source>
</evidence>
<evidence type="ECO:0000256" key="2">
    <source>
        <dbReference type="ARBA" id="ARBA00022448"/>
    </source>
</evidence>
<dbReference type="PANTHER" id="PTHR23284:SF2">
    <property type="entry name" value="SEC12-LIKE PROTEIN 1"/>
    <property type="match status" value="1"/>
</dbReference>
<reference evidence="12 13" key="1">
    <citation type="journal article" date="2020" name="IScience">
        <title>Genome Sequencing of the Endangered Kingdonia uniflora (Circaeasteraceae, Ranunculales) Reveals Potential Mechanisms of Evolutionary Specialization.</title>
        <authorList>
            <person name="Sun Y."/>
            <person name="Deng T."/>
            <person name="Zhang A."/>
            <person name="Moore M.J."/>
            <person name="Landis J.B."/>
            <person name="Lin N."/>
            <person name="Zhang H."/>
            <person name="Zhang X."/>
            <person name="Huang J."/>
            <person name="Zhang X."/>
            <person name="Sun H."/>
            <person name="Wang H."/>
        </authorList>
    </citation>
    <scope>NUCLEOTIDE SEQUENCE [LARGE SCALE GENOMIC DNA]</scope>
    <source>
        <strain evidence="12">TB1705</strain>
        <tissue evidence="12">Leaf</tissue>
    </source>
</reference>
<dbReference type="PROSITE" id="PS00108">
    <property type="entry name" value="PROTEIN_KINASE_ST"/>
    <property type="match status" value="1"/>
</dbReference>
<keyword evidence="4" id="KW-0812">Transmembrane</keyword>
<evidence type="ECO:0000256" key="8">
    <source>
        <dbReference type="ARBA" id="ARBA00022989"/>
    </source>
</evidence>
<proteinExistence type="predicted"/>
<dbReference type="AlphaFoldDB" id="A0A7J7NLS3"/>
<dbReference type="GO" id="GO:0015031">
    <property type="term" value="P:protein transport"/>
    <property type="evidence" value="ECO:0007669"/>
    <property type="project" value="UniProtKB-KW"/>
</dbReference>
<dbReference type="OrthoDB" id="538223at2759"/>
<keyword evidence="3" id="KW-0853">WD repeat</keyword>
<evidence type="ECO:0000256" key="9">
    <source>
        <dbReference type="ARBA" id="ARBA00023136"/>
    </source>
</evidence>
<evidence type="ECO:0000259" key="11">
    <source>
        <dbReference type="PROSITE" id="PS50011"/>
    </source>
</evidence>
<dbReference type="GO" id="GO:0003400">
    <property type="term" value="P:regulation of COPII vesicle coating"/>
    <property type="evidence" value="ECO:0007669"/>
    <property type="project" value="TreeGrafter"/>
</dbReference>
<keyword evidence="6" id="KW-0256">Endoplasmic reticulum</keyword>
<dbReference type="SUPFAM" id="SSF56112">
    <property type="entry name" value="Protein kinase-like (PK-like)"/>
    <property type="match status" value="1"/>
</dbReference>
<dbReference type="InterPro" id="IPR008271">
    <property type="entry name" value="Ser/Thr_kinase_AS"/>
</dbReference>
<evidence type="ECO:0000256" key="6">
    <source>
        <dbReference type="ARBA" id="ARBA00022824"/>
    </source>
</evidence>
<dbReference type="Gene3D" id="1.10.510.10">
    <property type="entry name" value="Transferase(Phosphotransferase) domain 1"/>
    <property type="match status" value="1"/>
</dbReference>
<evidence type="ECO:0000313" key="12">
    <source>
        <dbReference type="EMBL" id="KAF6168181.1"/>
    </source>
</evidence>
<dbReference type="GO" id="GO:0005524">
    <property type="term" value="F:ATP binding"/>
    <property type="evidence" value="ECO:0007669"/>
    <property type="project" value="InterPro"/>
</dbReference>
<dbReference type="GO" id="GO:0006888">
    <property type="term" value="P:endoplasmic reticulum to Golgi vesicle-mediated transport"/>
    <property type="evidence" value="ECO:0007669"/>
    <property type="project" value="TreeGrafter"/>
</dbReference>
<dbReference type="PANTHER" id="PTHR23284">
    <property type="entry name" value="PROLACTIN REGULATORY ELEMENT BINDING PROTEIN"/>
    <property type="match status" value="1"/>
</dbReference>
<evidence type="ECO:0000256" key="5">
    <source>
        <dbReference type="ARBA" id="ARBA00022737"/>
    </source>
</evidence>
<dbReference type="SUPFAM" id="SSF50978">
    <property type="entry name" value="WD40 repeat-like"/>
    <property type="match status" value="1"/>
</dbReference>
<dbReference type="GO" id="GO:0005085">
    <property type="term" value="F:guanyl-nucleotide exchange factor activity"/>
    <property type="evidence" value="ECO:0007669"/>
    <property type="project" value="InterPro"/>
</dbReference>
<evidence type="ECO:0000256" key="4">
    <source>
        <dbReference type="ARBA" id="ARBA00022692"/>
    </source>
</evidence>
<gene>
    <name evidence="12" type="ORF">GIB67_011566</name>
</gene>
<comment type="subcellular location">
    <subcellularLocation>
        <location evidence="10">Endomembrane system</location>
        <topology evidence="10">Single-pass membrane protein</topology>
    </subcellularLocation>
    <subcellularLocation>
        <location evidence="1">Endoplasmic reticulum membrane</location>
    </subcellularLocation>
</comment>
<evidence type="ECO:0000256" key="7">
    <source>
        <dbReference type="ARBA" id="ARBA00022927"/>
    </source>
</evidence>
<sequence>NGRLRIFEWPSLRILLDDSRAHKSFRDLDISLDSEFLASTSTDGYARTWNINEGGPLTSLSRNSNIVHRDMKPDNLLVTSTGTVKIGDFSISQITLELFYDSGVMDVVVHVAL</sequence>
<keyword evidence="2" id="KW-0813">Transport</keyword>
<feature type="non-terminal residue" evidence="12">
    <location>
        <position position="1"/>
    </location>
</feature>
<organism evidence="12 13">
    <name type="scientific">Kingdonia uniflora</name>
    <dbReference type="NCBI Taxonomy" id="39325"/>
    <lineage>
        <taxon>Eukaryota</taxon>
        <taxon>Viridiplantae</taxon>
        <taxon>Streptophyta</taxon>
        <taxon>Embryophyta</taxon>
        <taxon>Tracheophyta</taxon>
        <taxon>Spermatophyta</taxon>
        <taxon>Magnoliopsida</taxon>
        <taxon>Ranunculales</taxon>
        <taxon>Circaeasteraceae</taxon>
        <taxon>Kingdonia</taxon>
    </lineage>
</organism>
<comment type="caution">
    <text evidence="12">The sequence shown here is derived from an EMBL/GenBank/DDBJ whole genome shotgun (WGS) entry which is preliminary data.</text>
</comment>
<dbReference type="EMBL" id="JACGCM010000704">
    <property type="protein sequence ID" value="KAF6168181.1"/>
    <property type="molecule type" value="Genomic_DNA"/>
</dbReference>
<dbReference type="InterPro" id="IPR000719">
    <property type="entry name" value="Prot_kinase_dom"/>
</dbReference>
<keyword evidence="9" id="KW-0472">Membrane</keyword>
<dbReference type="GO" id="GO:0004672">
    <property type="term" value="F:protein kinase activity"/>
    <property type="evidence" value="ECO:0007669"/>
    <property type="project" value="InterPro"/>
</dbReference>
<dbReference type="InterPro" id="IPR036322">
    <property type="entry name" value="WD40_repeat_dom_sf"/>
</dbReference>
<dbReference type="Pfam" id="PF00069">
    <property type="entry name" value="Pkinase"/>
    <property type="match status" value="1"/>
</dbReference>
<protein>
    <recommendedName>
        <fullName evidence="11">Protein kinase domain-containing protein</fullName>
    </recommendedName>
</protein>
<keyword evidence="8" id="KW-1133">Transmembrane helix</keyword>
<dbReference type="GO" id="GO:0005789">
    <property type="term" value="C:endoplasmic reticulum membrane"/>
    <property type="evidence" value="ECO:0007669"/>
    <property type="project" value="UniProtKB-SubCell"/>
</dbReference>
<dbReference type="PROSITE" id="PS50011">
    <property type="entry name" value="PROTEIN_KINASE_DOM"/>
    <property type="match status" value="1"/>
</dbReference>
<evidence type="ECO:0000256" key="10">
    <source>
        <dbReference type="ARBA" id="ARBA00037847"/>
    </source>
</evidence>
<accession>A0A7J7NLS3</accession>